<dbReference type="AlphaFoldDB" id="A0A0C3KPS4"/>
<name>A0A0C3KPS4_9AGAM</name>
<proteinExistence type="predicted"/>
<dbReference type="Proteomes" id="UP000054248">
    <property type="component" value="Unassembled WGS sequence"/>
</dbReference>
<keyword evidence="2" id="KW-1185">Reference proteome</keyword>
<protein>
    <submittedName>
        <fullName evidence="1">Uncharacterized protein</fullName>
    </submittedName>
</protein>
<dbReference type="HOGENOM" id="CLU_2874111_0_0_1"/>
<evidence type="ECO:0000313" key="1">
    <source>
        <dbReference type="EMBL" id="KIO23348.1"/>
    </source>
</evidence>
<evidence type="ECO:0000313" key="2">
    <source>
        <dbReference type="Proteomes" id="UP000054248"/>
    </source>
</evidence>
<reference evidence="1 2" key="1">
    <citation type="submission" date="2014-04" db="EMBL/GenBank/DDBJ databases">
        <authorList>
            <consortium name="DOE Joint Genome Institute"/>
            <person name="Kuo A."/>
            <person name="Girlanda M."/>
            <person name="Perotto S."/>
            <person name="Kohler A."/>
            <person name="Nagy L.G."/>
            <person name="Floudas D."/>
            <person name="Copeland A."/>
            <person name="Barry K.W."/>
            <person name="Cichocki N."/>
            <person name="Veneault-Fourrey C."/>
            <person name="LaButti K."/>
            <person name="Lindquist E.A."/>
            <person name="Lipzen A."/>
            <person name="Lundell T."/>
            <person name="Morin E."/>
            <person name="Murat C."/>
            <person name="Sun H."/>
            <person name="Tunlid A."/>
            <person name="Henrissat B."/>
            <person name="Grigoriev I.V."/>
            <person name="Hibbett D.S."/>
            <person name="Martin F."/>
            <person name="Nordberg H.P."/>
            <person name="Cantor M.N."/>
            <person name="Hua S.X."/>
        </authorList>
    </citation>
    <scope>NUCLEOTIDE SEQUENCE [LARGE SCALE GENOMIC DNA]</scope>
    <source>
        <strain evidence="1 2">MUT 4182</strain>
    </source>
</reference>
<reference evidence="2" key="2">
    <citation type="submission" date="2015-01" db="EMBL/GenBank/DDBJ databases">
        <title>Evolutionary Origins and Diversification of the Mycorrhizal Mutualists.</title>
        <authorList>
            <consortium name="DOE Joint Genome Institute"/>
            <consortium name="Mycorrhizal Genomics Consortium"/>
            <person name="Kohler A."/>
            <person name="Kuo A."/>
            <person name="Nagy L.G."/>
            <person name="Floudas D."/>
            <person name="Copeland A."/>
            <person name="Barry K.W."/>
            <person name="Cichocki N."/>
            <person name="Veneault-Fourrey C."/>
            <person name="LaButti K."/>
            <person name="Lindquist E.A."/>
            <person name="Lipzen A."/>
            <person name="Lundell T."/>
            <person name="Morin E."/>
            <person name="Murat C."/>
            <person name="Riley R."/>
            <person name="Ohm R."/>
            <person name="Sun H."/>
            <person name="Tunlid A."/>
            <person name="Henrissat B."/>
            <person name="Grigoriev I.V."/>
            <person name="Hibbett D.S."/>
            <person name="Martin F."/>
        </authorList>
    </citation>
    <scope>NUCLEOTIDE SEQUENCE [LARGE SCALE GENOMIC DNA]</scope>
    <source>
        <strain evidence="2">MUT 4182</strain>
    </source>
</reference>
<feature type="non-terminal residue" evidence="1">
    <location>
        <position position="1"/>
    </location>
</feature>
<dbReference type="EMBL" id="KN823087">
    <property type="protein sequence ID" value="KIO23348.1"/>
    <property type="molecule type" value="Genomic_DNA"/>
</dbReference>
<feature type="non-terminal residue" evidence="1">
    <location>
        <position position="64"/>
    </location>
</feature>
<organism evidence="1 2">
    <name type="scientific">Tulasnella calospora MUT 4182</name>
    <dbReference type="NCBI Taxonomy" id="1051891"/>
    <lineage>
        <taxon>Eukaryota</taxon>
        <taxon>Fungi</taxon>
        <taxon>Dikarya</taxon>
        <taxon>Basidiomycota</taxon>
        <taxon>Agaricomycotina</taxon>
        <taxon>Agaricomycetes</taxon>
        <taxon>Cantharellales</taxon>
        <taxon>Tulasnellaceae</taxon>
        <taxon>Tulasnella</taxon>
    </lineage>
</organism>
<accession>A0A0C3KPS4</accession>
<sequence length="64" mass="7031">SNNDLAICSETRYWRRPISPGSPWSSSTLSFHPFSGSTRCKSSGASGFRSCHLKVPQQMAVDLL</sequence>
<gene>
    <name evidence="1" type="ORF">M407DRAFT_244816</name>
</gene>